<feature type="domain" description="ABC transmembrane type-2" evidence="6">
    <location>
        <begin position="122"/>
        <end position="356"/>
    </location>
</feature>
<dbReference type="InterPro" id="IPR047817">
    <property type="entry name" value="ABC2_TM_bact-type"/>
</dbReference>
<feature type="transmembrane region" description="Helical" evidence="5">
    <location>
        <begin position="164"/>
        <end position="187"/>
    </location>
</feature>
<dbReference type="PANTHER" id="PTHR43027:SF2">
    <property type="entry name" value="TRANSPORT PERMEASE PROTEIN"/>
    <property type="match status" value="1"/>
</dbReference>
<accession>A0A1F5EAG0</accession>
<evidence type="ECO:0000256" key="3">
    <source>
        <dbReference type="ARBA" id="ARBA00022989"/>
    </source>
</evidence>
<evidence type="ECO:0000256" key="2">
    <source>
        <dbReference type="ARBA" id="ARBA00022692"/>
    </source>
</evidence>
<dbReference type="Proteomes" id="UP000177481">
    <property type="component" value="Unassembled WGS sequence"/>
</dbReference>
<evidence type="ECO:0000256" key="1">
    <source>
        <dbReference type="ARBA" id="ARBA00004141"/>
    </source>
</evidence>
<dbReference type="GO" id="GO:0016020">
    <property type="term" value="C:membrane"/>
    <property type="evidence" value="ECO:0007669"/>
    <property type="project" value="UniProtKB-SubCell"/>
</dbReference>
<keyword evidence="2 5" id="KW-0812">Transmembrane</keyword>
<feature type="transmembrane region" description="Helical" evidence="5">
    <location>
        <begin position="242"/>
        <end position="265"/>
    </location>
</feature>
<gene>
    <name evidence="7" type="ORF">A3A71_04185</name>
</gene>
<dbReference type="PROSITE" id="PS51012">
    <property type="entry name" value="ABC_TM2"/>
    <property type="match status" value="1"/>
</dbReference>
<dbReference type="Gene3D" id="3.40.1710.10">
    <property type="entry name" value="abc type-2 transporter like domain"/>
    <property type="match status" value="1"/>
</dbReference>
<feature type="transmembrane region" description="Helical" evidence="5">
    <location>
        <begin position="331"/>
        <end position="351"/>
    </location>
</feature>
<dbReference type="AlphaFoldDB" id="A0A1F5EAG0"/>
<dbReference type="EMBL" id="MEZX01000003">
    <property type="protein sequence ID" value="OGD64331.1"/>
    <property type="molecule type" value="Genomic_DNA"/>
</dbReference>
<evidence type="ECO:0000259" key="6">
    <source>
        <dbReference type="PROSITE" id="PS51012"/>
    </source>
</evidence>
<evidence type="ECO:0000313" key="7">
    <source>
        <dbReference type="EMBL" id="OGD64331.1"/>
    </source>
</evidence>
<organism evidence="7 8">
    <name type="scientific">Candidatus Berkelbacteria bacterium RIFCSPLOWO2_01_FULL_50_28</name>
    <dbReference type="NCBI Taxonomy" id="1797471"/>
    <lineage>
        <taxon>Bacteria</taxon>
        <taxon>Candidatus Berkelbacteria</taxon>
    </lineage>
</organism>
<evidence type="ECO:0000256" key="5">
    <source>
        <dbReference type="SAM" id="Phobius"/>
    </source>
</evidence>
<dbReference type="GO" id="GO:0140359">
    <property type="term" value="F:ABC-type transporter activity"/>
    <property type="evidence" value="ECO:0007669"/>
    <property type="project" value="InterPro"/>
</dbReference>
<sequence length="358" mass="39401">MRLFVANLKLLFRNRQLLFWSLAFPLIFTAIFGLFFGKDVGGGSVALVNNSKTELASSLETALEKSDLFSVRTESSVESAKKLIKKNLASTIVEIPATFGQNTPTAAKTIKIIFDPAAQQTSAVVTVFVDKFLTGVNYKLQNAKPIYSLDVEKTVEGTFTYFDFVLIGLIGMALMNSNIQSLAINMARYREDKILKRITTTPLPTWKFIVAEVAAHLVLNIIQVAVIIATGVYLFGGHVGNNIGLLFVLSLLGAVLFQLIGFVIASATKTASAAEGMSTAITIPMMFLSGVFFPIDQLPHWIFSIVSYLPLSPLLRMMREGALENLSPWSTPMNLIIVFAWILVALGFAVWRFRLTEE</sequence>
<reference evidence="7 8" key="1">
    <citation type="journal article" date="2016" name="Nat. Commun.">
        <title>Thousands of microbial genomes shed light on interconnected biogeochemical processes in an aquifer system.</title>
        <authorList>
            <person name="Anantharaman K."/>
            <person name="Brown C.T."/>
            <person name="Hug L.A."/>
            <person name="Sharon I."/>
            <person name="Castelle C.J."/>
            <person name="Probst A.J."/>
            <person name="Thomas B.C."/>
            <person name="Singh A."/>
            <person name="Wilkins M.J."/>
            <person name="Karaoz U."/>
            <person name="Brodie E.L."/>
            <person name="Williams K.H."/>
            <person name="Hubbard S.S."/>
            <person name="Banfield J.F."/>
        </authorList>
    </citation>
    <scope>NUCLEOTIDE SEQUENCE [LARGE SCALE GENOMIC DNA]</scope>
</reference>
<keyword evidence="3 5" id="KW-1133">Transmembrane helix</keyword>
<comment type="caution">
    <text evidence="7">The sequence shown here is derived from an EMBL/GenBank/DDBJ whole genome shotgun (WGS) entry which is preliminary data.</text>
</comment>
<dbReference type="Pfam" id="PF12698">
    <property type="entry name" value="ABC2_membrane_3"/>
    <property type="match status" value="1"/>
</dbReference>
<evidence type="ECO:0000313" key="8">
    <source>
        <dbReference type="Proteomes" id="UP000177481"/>
    </source>
</evidence>
<keyword evidence="4 5" id="KW-0472">Membrane</keyword>
<evidence type="ECO:0000256" key="4">
    <source>
        <dbReference type="ARBA" id="ARBA00023136"/>
    </source>
</evidence>
<dbReference type="PANTHER" id="PTHR43027">
    <property type="entry name" value="DOXORUBICIN RESISTANCE ABC TRANSPORTER PERMEASE PROTEIN DRRC-RELATED"/>
    <property type="match status" value="1"/>
</dbReference>
<dbReference type="STRING" id="1797471.A3A71_04185"/>
<proteinExistence type="predicted"/>
<comment type="subcellular location">
    <subcellularLocation>
        <location evidence="1">Membrane</location>
        <topology evidence="1">Multi-pass membrane protein</topology>
    </subcellularLocation>
</comment>
<protein>
    <recommendedName>
        <fullName evidence="6">ABC transmembrane type-2 domain-containing protein</fullName>
    </recommendedName>
</protein>
<feature type="transmembrane region" description="Helical" evidence="5">
    <location>
        <begin position="17"/>
        <end position="37"/>
    </location>
</feature>
<dbReference type="InterPro" id="IPR052902">
    <property type="entry name" value="ABC-2_transporter"/>
</dbReference>
<name>A0A1F5EAG0_9BACT</name>
<dbReference type="InterPro" id="IPR013525">
    <property type="entry name" value="ABC2_TM"/>
</dbReference>
<feature type="transmembrane region" description="Helical" evidence="5">
    <location>
        <begin position="208"/>
        <end position="236"/>
    </location>
</feature>